<evidence type="ECO:0000256" key="1">
    <source>
        <dbReference type="ARBA" id="ARBA00022475"/>
    </source>
</evidence>
<evidence type="ECO:0000256" key="3">
    <source>
        <dbReference type="ARBA" id="ARBA00022692"/>
    </source>
</evidence>
<dbReference type="Gene3D" id="3.30.2010.10">
    <property type="entry name" value="Metalloproteases ('zincins'), catalytic domain"/>
    <property type="match status" value="1"/>
</dbReference>
<keyword evidence="4" id="KW-0479">Metal-binding</keyword>
<protein>
    <submittedName>
        <fullName evidence="14">M48 family metalloprotease</fullName>
    </submittedName>
</protein>
<name>A0ABS1V9K8_9PROT</name>
<evidence type="ECO:0000256" key="8">
    <source>
        <dbReference type="ARBA" id="ARBA00023049"/>
    </source>
</evidence>
<feature type="transmembrane region" description="Helical" evidence="12">
    <location>
        <begin position="57"/>
        <end position="79"/>
    </location>
</feature>
<keyword evidence="15" id="KW-1185">Reference proteome</keyword>
<evidence type="ECO:0000256" key="10">
    <source>
        <dbReference type="RuleBase" id="RU003983"/>
    </source>
</evidence>
<dbReference type="InterPro" id="IPR050083">
    <property type="entry name" value="HtpX_protease"/>
</dbReference>
<reference evidence="14 15" key="1">
    <citation type="submission" date="2021-01" db="EMBL/GenBank/DDBJ databases">
        <title>Belnapia mucosa sp. nov. and Belnapia arida sp. nov., isolated from the Tabernas Desert (Almeria, Spain).</title>
        <authorList>
            <person name="Molina-Menor E."/>
            <person name="Vidal-Verdu A."/>
            <person name="Calonge A."/>
            <person name="Satari L."/>
            <person name="Pereto Magraner J."/>
            <person name="Porcar Miralles M."/>
        </authorList>
    </citation>
    <scope>NUCLEOTIDE SEQUENCE [LARGE SCALE GENOMIC DNA]</scope>
    <source>
        <strain evidence="14 15">T6</strain>
    </source>
</reference>
<feature type="transmembrane region" description="Helical" evidence="12">
    <location>
        <begin position="226"/>
        <end position="248"/>
    </location>
</feature>
<dbReference type="PANTHER" id="PTHR43221:SF2">
    <property type="entry name" value="PROTEASE HTPX HOMOLOG"/>
    <property type="match status" value="1"/>
</dbReference>
<comment type="caution">
    <text evidence="14">The sequence shown here is derived from an EMBL/GenBank/DDBJ whole genome shotgun (WGS) entry which is preliminary data.</text>
</comment>
<comment type="similarity">
    <text evidence="10">Belongs to the peptidase M48 family.</text>
</comment>
<keyword evidence="5 10" id="KW-0378">Hydrolase</keyword>
<evidence type="ECO:0000259" key="13">
    <source>
        <dbReference type="Pfam" id="PF01435"/>
    </source>
</evidence>
<keyword evidence="8 10" id="KW-0482">Metalloprotease</keyword>
<evidence type="ECO:0000313" key="15">
    <source>
        <dbReference type="Proteomes" id="UP000606490"/>
    </source>
</evidence>
<sequence length="364" mass="39087">MRAFGLNTWIWNNGWKTGLLLAGFPFLLLLISFAFGLLVVAEEAHSFRAGLHDAARIIPAVLPAVLAVTAIWFAIAWFWNQRILDLLSGAHPVTRKEEPRLWNMVETLCISRGLGMPRLAVIEQPARNAFASGLSRQTGAVTVTRGLLEALDDRELAAVLAHELTHIRNGDARLAVVAAVFAGVVSLPGELLVRTGRAFGNGGYSFGSGRSSSRSSSKDDNKGGGAAILLVLLALAIMLLTWALALALRFALSRNREFLADAGAVELTQDPDALITALRKVATRAELPRLPSQIQAMLLESPGETMGRRWLATHPPLEERIAALVRYAGGRDPGPVSVLEPAAPAEAPQPVAPPPPGSPWWRQG</sequence>
<keyword evidence="2 10" id="KW-0645">Protease</keyword>
<organism evidence="14 15">
    <name type="scientific">Belnapia mucosa</name>
    <dbReference type="NCBI Taxonomy" id="2804532"/>
    <lineage>
        <taxon>Bacteria</taxon>
        <taxon>Pseudomonadati</taxon>
        <taxon>Pseudomonadota</taxon>
        <taxon>Alphaproteobacteria</taxon>
        <taxon>Acetobacterales</taxon>
        <taxon>Roseomonadaceae</taxon>
        <taxon>Belnapia</taxon>
    </lineage>
</organism>
<accession>A0ABS1V9K8</accession>
<comment type="cofactor">
    <cofactor evidence="10">
        <name>Zn(2+)</name>
        <dbReference type="ChEBI" id="CHEBI:29105"/>
    </cofactor>
    <text evidence="10">Binds 1 zinc ion per subunit.</text>
</comment>
<feature type="region of interest" description="Disordered" evidence="11">
    <location>
        <begin position="335"/>
        <end position="364"/>
    </location>
</feature>
<dbReference type="GO" id="GO:0008237">
    <property type="term" value="F:metallopeptidase activity"/>
    <property type="evidence" value="ECO:0007669"/>
    <property type="project" value="UniProtKB-KW"/>
</dbReference>
<dbReference type="Pfam" id="PF01435">
    <property type="entry name" value="Peptidase_M48"/>
    <property type="match status" value="1"/>
</dbReference>
<feature type="domain" description="Peptidase M48" evidence="13">
    <location>
        <begin position="97"/>
        <end position="326"/>
    </location>
</feature>
<keyword evidence="9 12" id="KW-0472">Membrane</keyword>
<evidence type="ECO:0000256" key="2">
    <source>
        <dbReference type="ARBA" id="ARBA00022670"/>
    </source>
</evidence>
<evidence type="ECO:0000256" key="9">
    <source>
        <dbReference type="ARBA" id="ARBA00023136"/>
    </source>
</evidence>
<feature type="transmembrane region" description="Helical" evidence="12">
    <location>
        <begin position="174"/>
        <end position="193"/>
    </location>
</feature>
<evidence type="ECO:0000313" key="14">
    <source>
        <dbReference type="EMBL" id="MBL6458357.1"/>
    </source>
</evidence>
<keyword evidence="1" id="KW-1003">Cell membrane</keyword>
<proteinExistence type="inferred from homology"/>
<evidence type="ECO:0000256" key="11">
    <source>
        <dbReference type="SAM" id="MobiDB-lite"/>
    </source>
</evidence>
<keyword evidence="7 12" id="KW-1133">Transmembrane helix</keyword>
<keyword evidence="3 12" id="KW-0812">Transmembrane</keyword>
<evidence type="ECO:0000256" key="5">
    <source>
        <dbReference type="ARBA" id="ARBA00022801"/>
    </source>
</evidence>
<evidence type="ECO:0000256" key="7">
    <source>
        <dbReference type="ARBA" id="ARBA00022989"/>
    </source>
</evidence>
<evidence type="ECO:0000256" key="12">
    <source>
        <dbReference type="SAM" id="Phobius"/>
    </source>
</evidence>
<gene>
    <name evidence="14" type="ORF">JMJ55_23750</name>
</gene>
<dbReference type="RefSeq" id="WP_202828099.1">
    <property type="nucleotide sequence ID" value="NZ_JAEUXJ010000014.1"/>
</dbReference>
<dbReference type="PANTHER" id="PTHR43221">
    <property type="entry name" value="PROTEASE HTPX"/>
    <property type="match status" value="1"/>
</dbReference>
<evidence type="ECO:0000256" key="4">
    <source>
        <dbReference type="ARBA" id="ARBA00022723"/>
    </source>
</evidence>
<evidence type="ECO:0000256" key="6">
    <source>
        <dbReference type="ARBA" id="ARBA00022833"/>
    </source>
</evidence>
<dbReference type="Proteomes" id="UP000606490">
    <property type="component" value="Unassembled WGS sequence"/>
</dbReference>
<dbReference type="InterPro" id="IPR001915">
    <property type="entry name" value="Peptidase_M48"/>
</dbReference>
<keyword evidence="6 10" id="KW-0862">Zinc</keyword>
<dbReference type="EMBL" id="JAEUXJ010000014">
    <property type="protein sequence ID" value="MBL6458357.1"/>
    <property type="molecule type" value="Genomic_DNA"/>
</dbReference>